<evidence type="ECO:0000256" key="1">
    <source>
        <dbReference type="SAM" id="MobiDB-lite"/>
    </source>
</evidence>
<dbReference type="InterPro" id="IPR039619">
    <property type="entry name" value="MAKR2/5"/>
</dbReference>
<feature type="region of interest" description="Disordered" evidence="1">
    <location>
        <begin position="94"/>
        <end position="116"/>
    </location>
</feature>
<dbReference type="PANTHER" id="PTHR33929">
    <property type="entry name" value="MEMBRANE-ASSOCIATED KINASE REGULATOR 2-RELATED"/>
    <property type="match status" value="1"/>
</dbReference>
<gene>
    <name evidence="2" type="ORF">Cni_G29318</name>
</gene>
<feature type="compositionally biased region" description="Low complexity" evidence="1">
    <location>
        <begin position="276"/>
        <end position="287"/>
    </location>
</feature>
<name>A0AAQ3L840_9LILI</name>
<accession>A0AAQ3L840</accession>
<evidence type="ECO:0008006" key="4">
    <source>
        <dbReference type="Google" id="ProtNLM"/>
    </source>
</evidence>
<dbReference type="AlphaFoldDB" id="A0AAQ3L840"/>
<reference evidence="2 3" key="1">
    <citation type="submission" date="2023-10" db="EMBL/GenBank/DDBJ databases">
        <title>Chromosome-scale genome assembly provides insights into flower coloration mechanisms of Canna indica.</title>
        <authorList>
            <person name="Li C."/>
        </authorList>
    </citation>
    <scope>NUCLEOTIDE SEQUENCE [LARGE SCALE GENOMIC DNA]</scope>
    <source>
        <tissue evidence="2">Flower</tissue>
    </source>
</reference>
<dbReference type="GO" id="GO:0005886">
    <property type="term" value="C:plasma membrane"/>
    <property type="evidence" value="ECO:0007669"/>
    <property type="project" value="InterPro"/>
</dbReference>
<protein>
    <recommendedName>
        <fullName evidence="4">Membrane-associated kinase regulator 2</fullName>
    </recommendedName>
</protein>
<feature type="region of interest" description="Disordered" evidence="1">
    <location>
        <begin position="215"/>
        <end position="254"/>
    </location>
</feature>
<feature type="compositionally biased region" description="Low complexity" evidence="1">
    <location>
        <begin position="100"/>
        <end position="113"/>
    </location>
</feature>
<dbReference type="Proteomes" id="UP001327560">
    <property type="component" value="Chromosome 9"/>
</dbReference>
<dbReference type="EMBL" id="CP136898">
    <property type="protein sequence ID" value="WOL20513.1"/>
    <property type="molecule type" value="Genomic_DNA"/>
</dbReference>
<keyword evidence="3" id="KW-1185">Reference proteome</keyword>
<organism evidence="2 3">
    <name type="scientific">Canna indica</name>
    <name type="common">Indian-shot</name>
    <dbReference type="NCBI Taxonomy" id="4628"/>
    <lineage>
        <taxon>Eukaryota</taxon>
        <taxon>Viridiplantae</taxon>
        <taxon>Streptophyta</taxon>
        <taxon>Embryophyta</taxon>
        <taxon>Tracheophyta</taxon>
        <taxon>Spermatophyta</taxon>
        <taxon>Magnoliopsida</taxon>
        <taxon>Liliopsida</taxon>
        <taxon>Zingiberales</taxon>
        <taxon>Cannaceae</taxon>
        <taxon>Canna</taxon>
    </lineage>
</organism>
<evidence type="ECO:0000313" key="2">
    <source>
        <dbReference type="EMBL" id="WOL20513.1"/>
    </source>
</evidence>
<dbReference type="PANTHER" id="PTHR33929:SF7">
    <property type="entry name" value="OS05G0584400 PROTEIN"/>
    <property type="match status" value="1"/>
</dbReference>
<feature type="compositionally biased region" description="Polar residues" evidence="1">
    <location>
        <begin position="48"/>
        <end position="58"/>
    </location>
</feature>
<sequence>MRLFKLFAHGKRGSAAAVNATTVLLCDSDGGVDSEDDDGPFFDIEFSLPQQENNQQAGAESDGEGARAPEEFDIEMPRRDAALSFSPSDDIHLKGRLVPSSSSDDSSASNMSSKAQAPGFLVESAARIRSFKLSLHRKSKSSALDPAPTAALFARDNCSRSSGSSRSARLFADDGLLPELEERELPGDRLQRYLNKIKPLYVRISKRYGDRLHFSGPLSSSGAGRVRPASEGGDAAGGGHQPKETAPTASSLTGCDENILGARRLRVVHRRLTKSRSASAAVSSVRSPPGRRDDSFLEQQDGIQSAIAHCKQSFNTGASHGGADYFSCGSSGIERTQE</sequence>
<evidence type="ECO:0000313" key="3">
    <source>
        <dbReference type="Proteomes" id="UP001327560"/>
    </source>
</evidence>
<feature type="region of interest" description="Disordered" evidence="1">
    <location>
        <begin position="37"/>
        <end position="70"/>
    </location>
</feature>
<proteinExistence type="predicted"/>
<feature type="region of interest" description="Disordered" evidence="1">
    <location>
        <begin position="276"/>
        <end position="295"/>
    </location>
</feature>